<evidence type="ECO:0000256" key="1">
    <source>
        <dbReference type="SAM" id="MobiDB-lite"/>
    </source>
</evidence>
<evidence type="ECO:0000313" key="2">
    <source>
        <dbReference type="EMBL" id="OAI94852.1"/>
    </source>
</evidence>
<dbReference type="SUPFAM" id="SSF110849">
    <property type="entry name" value="ParB/Sulfiredoxin"/>
    <property type="match status" value="1"/>
</dbReference>
<dbReference type="InterPro" id="IPR022304">
    <property type="entry name" value="ICE_PFGI_1_ParB"/>
</dbReference>
<feature type="compositionally biased region" description="Polar residues" evidence="1">
    <location>
        <begin position="333"/>
        <end position="344"/>
    </location>
</feature>
<reference evidence="2 3" key="1">
    <citation type="submission" date="2016-03" db="EMBL/GenBank/DDBJ databases">
        <title>Draft Genome Assembly of Pseudomonas putida strain CBF10-2.</title>
        <authorList>
            <person name="Iyer R.S."/>
            <person name="Damania A."/>
        </authorList>
    </citation>
    <scope>NUCLEOTIDE SEQUENCE [LARGE SCALE GENOMIC DNA]</scope>
    <source>
        <strain evidence="2 3">CBF10-2</strain>
    </source>
</reference>
<dbReference type="EMBL" id="LUCV01000004">
    <property type="protein sequence ID" value="OAI94852.1"/>
    <property type="molecule type" value="Genomic_DNA"/>
</dbReference>
<feature type="compositionally biased region" description="Pro residues" evidence="1">
    <location>
        <begin position="316"/>
        <end position="325"/>
    </location>
</feature>
<protein>
    <recommendedName>
        <fullName evidence="4">Chromosome partitioning protein ParB</fullName>
    </recommendedName>
</protein>
<gene>
    <name evidence="2" type="ORF">AYO28_07445</name>
</gene>
<evidence type="ECO:0000313" key="3">
    <source>
        <dbReference type="Proteomes" id="UP000077752"/>
    </source>
</evidence>
<feature type="region of interest" description="Disordered" evidence="1">
    <location>
        <begin position="299"/>
        <end position="357"/>
    </location>
</feature>
<dbReference type="NCBIfam" id="TIGR03764">
    <property type="entry name" value="ICE_PFGI_1_parB"/>
    <property type="match status" value="1"/>
</dbReference>
<dbReference type="Proteomes" id="UP000077752">
    <property type="component" value="Unassembled WGS sequence"/>
</dbReference>
<accession>A0A177SV13</accession>
<evidence type="ECO:0008006" key="4">
    <source>
        <dbReference type="Google" id="ProtNLM"/>
    </source>
</evidence>
<name>A0A177SV13_PSEPU</name>
<dbReference type="AlphaFoldDB" id="A0A177SV13"/>
<sequence>MPQPDDPLKPLTDLLKSQSFLPERQAVAVLTDPITETPMTVTLDQLRPYDLNPRKMRNPRYDDIKASIREVGMNAPPVISRRPGEPYFRILHGGNTRLAILTELWTETKDERFLRFQCLFRPWPERGEIIALTGHLAEDELHGRLTFIERALGVERAGALYEQETGKTPSQSQLARLLKADGFPIQQSHISRMREAIQHLLPAIPQLLFGGMGRHQIERLVVLRKAAERIWSNHAKGKKLAEDFAGLFQETLSQFDGEPASFSLKLLKDELIGRMTRLLGIDYDTLAFDLAANESRQNALQAPPSIGSEVAGGIPHCPPAYPDPQPNAHAQAPETTSEPQQEPSASEGAEPTKEVPPQSNVIEQLLRAHTTSPEATNELSEQAAKAWQIKPEEDEAIKLRPLIAQIADELAPDRYTQRPVANSDSAFEEPSEHPIRCLDSLLTALIPGDDCPTSLAALLIGAPRSTFPTPRLSDLDLIKLFRLIRLARRLQELSPDSSS</sequence>
<dbReference type="InterPro" id="IPR036086">
    <property type="entry name" value="ParB/Sulfiredoxin_sf"/>
</dbReference>
<proteinExistence type="predicted"/>
<dbReference type="RefSeq" id="WP_064301421.1">
    <property type="nucleotide sequence ID" value="NZ_LUCV01000004.1"/>
</dbReference>
<comment type="caution">
    <text evidence="2">The sequence shown here is derived from an EMBL/GenBank/DDBJ whole genome shotgun (WGS) entry which is preliminary data.</text>
</comment>
<organism evidence="2 3">
    <name type="scientific">Pseudomonas putida</name>
    <name type="common">Arthrobacter siderocapsulatus</name>
    <dbReference type="NCBI Taxonomy" id="303"/>
    <lineage>
        <taxon>Bacteria</taxon>
        <taxon>Pseudomonadati</taxon>
        <taxon>Pseudomonadota</taxon>
        <taxon>Gammaproteobacteria</taxon>
        <taxon>Pseudomonadales</taxon>
        <taxon>Pseudomonadaceae</taxon>
        <taxon>Pseudomonas</taxon>
    </lineage>
</organism>